<evidence type="ECO:0000313" key="13">
    <source>
        <dbReference type="Proteomes" id="UP000663829"/>
    </source>
</evidence>
<dbReference type="CDD" id="cd23432">
    <property type="entry name" value="beta-trefoil_Ricin_EndoBetaGal-like"/>
    <property type="match status" value="1"/>
</dbReference>
<dbReference type="GO" id="GO:0004559">
    <property type="term" value="F:alpha-mannosidase activity"/>
    <property type="evidence" value="ECO:0007669"/>
    <property type="project" value="TreeGrafter"/>
</dbReference>
<dbReference type="Proteomes" id="UP000677228">
    <property type="component" value="Unassembled WGS sequence"/>
</dbReference>
<evidence type="ECO:0000256" key="1">
    <source>
        <dbReference type="ARBA" id="ARBA00004323"/>
    </source>
</evidence>
<keyword evidence="3" id="KW-0812">Transmembrane</keyword>
<dbReference type="EMBL" id="CAJOBC010011331">
    <property type="protein sequence ID" value="CAF4007693.1"/>
    <property type="molecule type" value="Genomic_DNA"/>
</dbReference>
<keyword evidence="5" id="KW-0735">Signal-anchor</keyword>
<keyword evidence="4" id="KW-0378">Hydrolase</keyword>
<dbReference type="PANTHER" id="PTHR13572">
    <property type="entry name" value="ENDO-ALPHA-1,2-MANNOSIDASE"/>
    <property type="match status" value="1"/>
</dbReference>
<evidence type="ECO:0000256" key="7">
    <source>
        <dbReference type="ARBA" id="ARBA00023034"/>
    </source>
</evidence>
<comment type="subcellular location">
    <subcellularLocation>
        <location evidence="1">Golgi apparatus membrane</location>
        <topology evidence="1">Single-pass type II membrane protein</topology>
    </subcellularLocation>
</comment>
<dbReference type="GO" id="GO:0000139">
    <property type="term" value="C:Golgi membrane"/>
    <property type="evidence" value="ECO:0007669"/>
    <property type="project" value="UniProtKB-SubCell"/>
</dbReference>
<gene>
    <name evidence="9" type="ORF">GPM918_LOCUS25765</name>
    <name evidence="10" type="ORF">OVA965_LOCUS31897</name>
    <name evidence="11" type="ORF">SRO942_LOCUS25806</name>
    <name evidence="12" type="ORF">TMI583_LOCUS32740</name>
</gene>
<dbReference type="EMBL" id="CAJOBA010046076">
    <property type="protein sequence ID" value="CAF4184880.1"/>
    <property type="molecule type" value="Genomic_DNA"/>
</dbReference>
<keyword evidence="7" id="KW-0333">Golgi apparatus</keyword>
<evidence type="ECO:0000313" key="10">
    <source>
        <dbReference type="EMBL" id="CAF1376194.1"/>
    </source>
</evidence>
<keyword evidence="6" id="KW-1133">Transmembrane helix</keyword>
<dbReference type="EMBL" id="CAJNOK010024401">
    <property type="protein sequence ID" value="CAF1376194.1"/>
    <property type="molecule type" value="Genomic_DNA"/>
</dbReference>
<evidence type="ECO:0000256" key="4">
    <source>
        <dbReference type="ARBA" id="ARBA00022801"/>
    </source>
</evidence>
<dbReference type="InterPro" id="IPR035992">
    <property type="entry name" value="Ricin_B-like_lectins"/>
</dbReference>
<dbReference type="Proteomes" id="UP000681722">
    <property type="component" value="Unassembled WGS sequence"/>
</dbReference>
<reference evidence="9" key="1">
    <citation type="submission" date="2021-02" db="EMBL/GenBank/DDBJ databases">
        <authorList>
            <person name="Nowell W R."/>
        </authorList>
    </citation>
    <scope>NUCLEOTIDE SEQUENCE</scope>
</reference>
<dbReference type="Proteomes" id="UP000682733">
    <property type="component" value="Unassembled WGS sequence"/>
</dbReference>
<protein>
    <submittedName>
        <fullName evidence="9">Uncharacterized protein</fullName>
    </submittedName>
</protein>
<dbReference type="OrthoDB" id="406152at2759"/>
<dbReference type="PANTHER" id="PTHR13572:SF4">
    <property type="entry name" value="RE57134P"/>
    <property type="match status" value="1"/>
</dbReference>
<evidence type="ECO:0000313" key="11">
    <source>
        <dbReference type="EMBL" id="CAF4007693.1"/>
    </source>
</evidence>
<dbReference type="AlphaFoldDB" id="A0A814ZHS7"/>
<sequence length="493" mass="56900">MPWFETPESRGAWGYHWKMNTMNPDIVQNGKRQIAAHYYPLTGPYASADKDILEYQLLLMKYAGADGVFIDWPGTRQRYDYPDNLANSNALIAKIDSVGLKFAIVHEDRNWDVGMELDARNDFIYMQNNYFNKQTYLNVNGGPLVLNFGPITFHQPAQWDKILNGLNPKPKFLPLYGNTQEIGANHVSGEYPWIYQDHPNVVNRYYTETNKFQIPLGVVYPGFHPFYAQGSADGPTWIIPLNGKQTFDYMLKQALQSNVNMIQIATWNDYGEGTMIEPTQELQYSLLTTMQEQLGVSYGERELKLIFQLYQLRKQHKGNSGTQQKLDQAFNHLTSLNVNDAETILNSLGPIDTGNNNNTNVDVKYTIKNRFLNTYLYDDNGQVKYGPLVTDDRFRWELETVNGQHTRIKNVQTKKYMNVERGLNYVESSTLPDTFWSAYWSILSIYGNDGVEYKRIQNKFKHTYLNLEKHLGYAECTDIQENAVSGHWSLIKV</sequence>
<evidence type="ECO:0000256" key="3">
    <source>
        <dbReference type="ARBA" id="ARBA00022692"/>
    </source>
</evidence>
<evidence type="ECO:0000313" key="9">
    <source>
        <dbReference type="EMBL" id="CAF1243299.1"/>
    </source>
</evidence>
<name>A0A814ZHS7_9BILA</name>
<comment type="caution">
    <text evidence="9">The sequence shown here is derived from an EMBL/GenBank/DDBJ whole genome shotgun (WGS) entry which is preliminary data.</text>
</comment>
<dbReference type="InterPro" id="IPR026071">
    <property type="entry name" value="Glyco_Hydrolase_99"/>
</dbReference>
<dbReference type="SUPFAM" id="SSF50370">
    <property type="entry name" value="Ricin B-like lectins"/>
    <property type="match status" value="1"/>
</dbReference>
<dbReference type="Gene3D" id="2.80.10.50">
    <property type="match status" value="1"/>
</dbReference>
<proteinExistence type="inferred from homology"/>
<dbReference type="CDD" id="cd11575">
    <property type="entry name" value="GH99_GH71_like_3"/>
    <property type="match status" value="1"/>
</dbReference>
<comment type="similarity">
    <text evidence="2">Belongs to the glycosyl hydrolase 99 family.</text>
</comment>
<keyword evidence="8" id="KW-0472">Membrane</keyword>
<keyword evidence="13" id="KW-1185">Reference proteome</keyword>
<evidence type="ECO:0000256" key="6">
    <source>
        <dbReference type="ARBA" id="ARBA00022989"/>
    </source>
</evidence>
<evidence type="ECO:0000256" key="2">
    <source>
        <dbReference type="ARBA" id="ARBA00009559"/>
    </source>
</evidence>
<dbReference type="Proteomes" id="UP000663829">
    <property type="component" value="Unassembled WGS sequence"/>
</dbReference>
<evidence type="ECO:0000256" key="5">
    <source>
        <dbReference type="ARBA" id="ARBA00022968"/>
    </source>
</evidence>
<evidence type="ECO:0000256" key="8">
    <source>
        <dbReference type="ARBA" id="ARBA00023136"/>
    </source>
</evidence>
<organism evidence="9 13">
    <name type="scientific">Didymodactylos carnosus</name>
    <dbReference type="NCBI Taxonomy" id="1234261"/>
    <lineage>
        <taxon>Eukaryota</taxon>
        <taxon>Metazoa</taxon>
        <taxon>Spiralia</taxon>
        <taxon>Gnathifera</taxon>
        <taxon>Rotifera</taxon>
        <taxon>Eurotatoria</taxon>
        <taxon>Bdelloidea</taxon>
        <taxon>Philodinida</taxon>
        <taxon>Philodinidae</taxon>
        <taxon>Didymodactylos</taxon>
    </lineage>
</organism>
<accession>A0A814ZHS7</accession>
<dbReference type="EMBL" id="CAJNOQ010010115">
    <property type="protein sequence ID" value="CAF1243299.1"/>
    <property type="molecule type" value="Genomic_DNA"/>
</dbReference>
<evidence type="ECO:0000313" key="12">
    <source>
        <dbReference type="EMBL" id="CAF4184880.1"/>
    </source>
</evidence>
<dbReference type="Gene3D" id="3.20.20.80">
    <property type="entry name" value="Glycosidases"/>
    <property type="match status" value="1"/>
</dbReference>